<dbReference type="RefSeq" id="WP_203856061.1">
    <property type="nucleotide sequence ID" value="NZ_BAAAZQ010000002.1"/>
</dbReference>
<keyword evidence="2" id="KW-1185">Reference proteome</keyword>
<evidence type="ECO:0000313" key="2">
    <source>
        <dbReference type="Proteomes" id="UP000621500"/>
    </source>
</evidence>
<protein>
    <submittedName>
        <fullName evidence="1">Uncharacterized protein</fullName>
    </submittedName>
</protein>
<dbReference type="EMBL" id="BONX01000004">
    <property type="protein sequence ID" value="GIG94430.1"/>
    <property type="molecule type" value="Genomic_DNA"/>
</dbReference>
<accession>A0ABQ4EII2</accession>
<comment type="caution">
    <text evidence="1">The sequence shown here is derived from an EMBL/GenBank/DDBJ whole genome shotgun (WGS) entry which is preliminary data.</text>
</comment>
<dbReference type="Proteomes" id="UP000621500">
    <property type="component" value="Unassembled WGS sequence"/>
</dbReference>
<organism evidence="1 2">
    <name type="scientific">Plantactinospora mayteni</name>
    <dbReference type="NCBI Taxonomy" id="566021"/>
    <lineage>
        <taxon>Bacteria</taxon>
        <taxon>Bacillati</taxon>
        <taxon>Actinomycetota</taxon>
        <taxon>Actinomycetes</taxon>
        <taxon>Micromonosporales</taxon>
        <taxon>Micromonosporaceae</taxon>
        <taxon>Plantactinospora</taxon>
    </lineage>
</organism>
<name>A0ABQ4EII2_9ACTN</name>
<proteinExistence type="predicted"/>
<evidence type="ECO:0000313" key="1">
    <source>
        <dbReference type="EMBL" id="GIG94430.1"/>
    </source>
</evidence>
<reference evidence="1 2" key="1">
    <citation type="submission" date="2021-01" db="EMBL/GenBank/DDBJ databases">
        <title>Whole genome shotgun sequence of Plantactinospora mayteni NBRC 109088.</title>
        <authorList>
            <person name="Komaki H."/>
            <person name="Tamura T."/>
        </authorList>
    </citation>
    <scope>NUCLEOTIDE SEQUENCE [LARGE SCALE GENOMIC DNA]</scope>
    <source>
        <strain evidence="1 2">NBRC 109088</strain>
    </source>
</reference>
<gene>
    <name evidence="1" type="ORF">Pma05_10030</name>
</gene>
<sequence length="54" mass="5796">MGVLVAYPLATAREARYRVGPAFDGPVLVRVLLHELAGCRAGQRQRAAGLLGMF</sequence>